<accession>A0A812DB02</accession>
<gene>
    <name evidence="1" type="ORF">SPHA_49438</name>
</gene>
<protein>
    <submittedName>
        <fullName evidence="1">RPC2</fullName>
        <ecNumber evidence="1">2.7.7.6</ecNumber>
    </submittedName>
</protein>
<keyword evidence="2" id="KW-1185">Reference proteome</keyword>
<dbReference type="EC" id="2.7.7.6" evidence="1"/>
<dbReference type="AlphaFoldDB" id="A0A812DB02"/>
<dbReference type="OrthoDB" id="10324762at2759"/>
<proteinExistence type="predicted"/>
<keyword evidence="1" id="KW-0548">Nucleotidyltransferase</keyword>
<reference evidence="1" key="1">
    <citation type="submission" date="2021-01" db="EMBL/GenBank/DDBJ databases">
        <authorList>
            <person name="Li R."/>
            <person name="Bekaert M."/>
        </authorList>
    </citation>
    <scope>NUCLEOTIDE SEQUENCE</scope>
    <source>
        <strain evidence="1">Farmed</strain>
    </source>
</reference>
<dbReference type="EMBL" id="CAHIKZ030002827">
    <property type="protein sequence ID" value="CAE1292744.1"/>
    <property type="molecule type" value="Genomic_DNA"/>
</dbReference>
<dbReference type="Proteomes" id="UP000597762">
    <property type="component" value="Unassembled WGS sequence"/>
</dbReference>
<sequence length="150" mass="17613">MFNLFFFSLQGVQGVCETNVEETAKRCLSRSMTPTISSGDLLRKDITSLTPGQMKELCQLFRNFEDCIQEELYACIDNKHELKKILESFEHSFNYICHEGFELLMKIKPCTEKPEFKKQMGQCSESAIYRFNETKMRLMTNYMIKEKACR</sequence>
<evidence type="ECO:0000313" key="2">
    <source>
        <dbReference type="Proteomes" id="UP000597762"/>
    </source>
</evidence>
<dbReference type="GO" id="GO:0003899">
    <property type="term" value="F:DNA-directed RNA polymerase activity"/>
    <property type="evidence" value="ECO:0007669"/>
    <property type="project" value="UniProtKB-EC"/>
</dbReference>
<comment type="caution">
    <text evidence="1">The sequence shown here is derived from an EMBL/GenBank/DDBJ whole genome shotgun (WGS) entry which is preliminary data.</text>
</comment>
<name>A0A812DB02_ACAPH</name>
<keyword evidence="1" id="KW-0808">Transferase</keyword>
<organism evidence="1 2">
    <name type="scientific">Acanthosepion pharaonis</name>
    <name type="common">Pharaoh cuttlefish</name>
    <name type="synonym">Sepia pharaonis</name>
    <dbReference type="NCBI Taxonomy" id="158019"/>
    <lineage>
        <taxon>Eukaryota</taxon>
        <taxon>Metazoa</taxon>
        <taxon>Spiralia</taxon>
        <taxon>Lophotrochozoa</taxon>
        <taxon>Mollusca</taxon>
        <taxon>Cephalopoda</taxon>
        <taxon>Coleoidea</taxon>
        <taxon>Decapodiformes</taxon>
        <taxon>Sepiida</taxon>
        <taxon>Sepiina</taxon>
        <taxon>Sepiidae</taxon>
        <taxon>Acanthosepion</taxon>
    </lineage>
</organism>
<evidence type="ECO:0000313" key="1">
    <source>
        <dbReference type="EMBL" id="CAE1292744.1"/>
    </source>
</evidence>